<feature type="compositionally biased region" description="Acidic residues" evidence="4">
    <location>
        <begin position="164"/>
        <end position="181"/>
    </location>
</feature>
<dbReference type="SMART" id="SM00543">
    <property type="entry name" value="MIF4G"/>
    <property type="match status" value="1"/>
</dbReference>
<protein>
    <submittedName>
        <fullName evidence="6">Essential nuclear protein with a possible role in the osmoregulatory glycerol response</fullName>
    </submittedName>
</protein>
<keyword evidence="7" id="KW-1185">Reference proteome</keyword>
<organism evidence="6 7">
    <name type="scientific">Komagataella phaffii (strain GS115 / ATCC 20864)</name>
    <name type="common">Yeast</name>
    <name type="synonym">Pichia pastoris</name>
    <dbReference type="NCBI Taxonomy" id="644223"/>
    <lineage>
        <taxon>Eukaryota</taxon>
        <taxon>Fungi</taxon>
        <taxon>Dikarya</taxon>
        <taxon>Ascomycota</taxon>
        <taxon>Saccharomycotina</taxon>
        <taxon>Pichiomycetes</taxon>
        <taxon>Pichiales</taxon>
        <taxon>Pichiaceae</taxon>
        <taxon>Komagataella</taxon>
    </lineage>
</organism>
<dbReference type="GO" id="GO:0005730">
    <property type="term" value="C:nucleolus"/>
    <property type="evidence" value="ECO:0007669"/>
    <property type="project" value="UniProtKB-SubCell"/>
</dbReference>
<feature type="compositionally biased region" description="Basic and acidic residues" evidence="4">
    <location>
        <begin position="295"/>
        <end position="306"/>
    </location>
</feature>
<dbReference type="PANTHER" id="PTHR18034">
    <property type="entry name" value="CELL CYCLE CONTROL PROTEIN CWF22-RELATED"/>
    <property type="match status" value="1"/>
</dbReference>
<feature type="compositionally biased region" description="Acidic residues" evidence="4">
    <location>
        <begin position="334"/>
        <end position="345"/>
    </location>
</feature>
<dbReference type="GeneID" id="8200938"/>
<gene>
    <name evidence="6" type="ordered locus">PAS_chr4_0269</name>
</gene>
<feature type="compositionally biased region" description="Low complexity" evidence="4">
    <location>
        <begin position="197"/>
        <end position="206"/>
    </location>
</feature>
<comment type="subcellular location">
    <subcellularLocation>
        <location evidence="1">Nucleus</location>
        <location evidence="1">Nucleolus</location>
    </subcellularLocation>
</comment>
<evidence type="ECO:0000256" key="2">
    <source>
        <dbReference type="ARBA" id="ARBA00006856"/>
    </source>
</evidence>
<feature type="compositionally biased region" description="Low complexity" evidence="4">
    <location>
        <begin position="322"/>
        <end position="333"/>
    </location>
</feature>
<dbReference type="STRING" id="644223.C4R7C8"/>
<feature type="compositionally biased region" description="Basic and acidic residues" evidence="4">
    <location>
        <begin position="88"/>
        <end position="103"/>
    </location>
</feature>
<dbReference type="RefSeq" id="XP_002493682.1">
    <property type="nucleotide sequence ID" value="XM_002493637.1"/>
</dbReference>
<sequence length="935" mass="106975">MNRHEIRLPGSLLDQIRSNEESSVNGSDVRDFTSKRKRPQVNRKDKRRQLRQDKKEKHKQKQRSAKANSQRSKKVDEAETLLKSSLKAKSENTEKTKSVKFADFDSDSSVSDAADLSTDSSPLEKLKALKAEKNISGQSTERVVNLSDLSDDEVSDLGDSSKEEAEEENLINDDGEEEEDPLAQLAALKGKSRSTKTTKSTERIISLSDLSDDEVSDLDGDEDEDEDGDDEEVDEDQLEHYEEEEEEEEEEGDTNQKKHKSKSKNETVRILSPHERALIEKEEEEMKYYARKLGLKADSKLNKNDENDAIGGLLDGLDTIFDGSQEQSSGSASEEQDGDDEEFDSDERRELAEMEKIETSDSAADSDSDEGPRVKENPFVAPVSQSSKYVPPALRRKQTQDSEQVQKIIKQVKGPLNKLTEQNMMTIVSQLQLLYNDNPRQVVTEVITDVILKTIMTPGRLLDGFVLVYSGLVSAIYRNRYEFGTHIIQVAITKLEEFFQGTLSVESKEIVNLTSFIGFLYNFNVFGCKLIYDIIRERLVTDSNEVKVELLLKLIRCCGSKLRSDDISLLKDILELLNKDFVNSKQSTRAKFLIETMTNLKNNKLKGFDVENTAQMIVRIKKVLPIGKIVEPIQVSFDDILHVEDRGKWWLIGSAWKGTDSTSVEGDETQTEKTVGKFQVNDSSDFMVDSEPNWQELARTQRMNTDVRRAIFISIVSAEDYVNAFEKLEKLRLKRQQQKEIPQILLHCVTMEDTYNPFYGFLAKKLCEDHMMRKSFQFTLWDILKDFESHDDKDNDSDTGLAFSFHNDEENINEETQLKRVLNLGRFFGFLFGQSSLALHLLRNVNFLTTLATTTLFLEIMFITFLDQLCLKKDLQKLQQALQNCNEQPLLLKGLKYFLPEKVQNSQLTKGRKQKERINWGVERCEEIIDQLLPE</sequence>
<dbReference type="PROSITE" id="PS51366">
    <property type="entry name" value="MI"/>
    <property type="match status" value="1"/>
</dbReference>
<dbReference type="Proteomes" id="UP000000314">
    <property type="component" value="Chromosome 4"/>
</dbReference>
<feature type="compositionally biased region" description="Basic and acidic residues" evidence="4">
    <location>
        <begin position="263"/>
        <end position="281"/>
    </location>
</feature>
<feature type="compositionally biased region" description="Basic and acidic residues" evidence="4">
    <location>
        <begin position="346"/>
        <end position="359"/>
    </location>
</feature>
<dbReference type="OMA" id="FMVDILN"/>
<evidence type="ECO:0000256" key="4">
    <source>
        <dbReference type="SAM" id="MobiDB-lite"/>
    </source>
</evidence>
<dbReference type="Gene3D" id="1.25.40.180">
    <property type="match status" value="1"/>
</dbReference>
<evidence type="ECO:0000313" key="6">
    <source>
        <dbReference type="EMBL" id="CAY71503.1"/>
    </source>
</evidence>
<dbReference type="KEGG" id="ppa:PAS_chr4_0269"/>
<dbReference type="eggNOG" id="KOG2141">
    <property type="taxonomic scope" value="Eukaryota"/>
</dbReference>
<comment type="similarity">
    <text evidence="2">Belongs to the CWC22 family.</text>
</comment>
<dbReference type="GO" id="GO:0042274">
    <property type="term" value="P:ribosomal small subunit biogenesis"/>
    <property type="evidence" value="ECO:0007669"/>
    <property type="project" value="TreeGrafter"/>
</dbReference>
<evidence type="ECO:0000256" key="3">
    <source>
        <dbReference type="ARBA" id="ARBA00023242"/>
    </source>
</evidence>
<dbReference type="OrthoDB" id="361797at2759"/>
<dbReference type="Pfam" id="PF02847">
    <property type="entry name" value="MA3"/>
    <property type="match status" value="1"/>
</dbReference>
<dbReference type="InterPro" id="IPR003890">
    <property type="entry name" value="MIF4G-like_typ-3"/>
</dbReference>
<proteinExistence type="inferred from homology"/>
<dbReference type="AlphaFoldDB" id="C4R7C8"/>
<evidence type="ECO:0000256" key="1">
    <source>
        <dbReference type="ARBA" id="ARBA00004604"/>
    </source>
</evidence>
<feature type="compositionally biased region" description="Basic residues" evidence="4">
    <location>
        <begin position="35"/>
        <end position="49"/>
    </location>
</feature>
<reference evidence="6 7" key="1">
    <citation type="journal article" date="2009" name="Nat. Biotechnol.">
        <title>Genome sequence of the recombinant protein production host Pichia pastoris.</title>
        <authorList>
            <person name="De Schutter K."/>
            <person name="Lin Y.C."/>
            <person name="Tiels P."/>
            <person name="Van Hecke A."/>
            <person name="Glinka S."/>
            <person name="Weber-Lehmann J."/>
            <person name="Rouze P."/>
            <person name="Van de Peer Y."/>
            <person name="Callewaert N."/>
        </authorList>
    </citation>
    <scope>NUCLEOTIDE SEQUENCE [LARGE SCALE GENOMIC DNA]</scope>
    <source>
        <strain evidence="7">GS115 / ATCC 20864</strain>
    </source>
</reference>
<feature type="domain" description="MI" evidence="5">
    <location>
        <begin position="706"/>
        <end position="847"/>
    </location>
</feature>
<feature type="region of interest" description="Disordered" evidence="4">
    <location>
        <begin position="1"/>
        <end position="281"/>
    </location>
</feature>
<evidence type="ECO:0000259" key="5">
    <source>
        <dbReference type="PROSITE" id="PS51366"/>
    </source>
</evidence>
<dbReference type="HOGENOM" id="CLU_006786_2_0_1"/>
<dbReference type="Pfam" id="PF02854">
    <property type="entry name" value="MIF4G"/>
    <property type="match status" value="1"/>
</dbReference>
<dbReference type="SMART" id="SM00544">
    <property type="entry name" value="MA3"/>
    <property type="match status" value="1"/>
</dbReference>
<dbReference type="InterPro" id="IPR003891">
    <property type="entry name" value="Initiation_fac_eIF4g_MI"/>
</dbReference>
<accession>C4R7C8</accession>
<dbReference type="SUPFAM" id="SSF48371">
    <property type="entry name" value="ARM repeat"/>
    <property type="match status" value="1"/>
</dbReference>
<dbReference type="GO" id="GO:0003723">
    <property type="term" value="F:RNA binding"/>
    <property type="evidence" value="ECO:0007669"/>
    <property type="project" value="InterPro"/>
</dbReference>
<dbReference type="InterPro" id="IPR016024">
    <property type="entry name" value="ARM-type_fold"/>
</dbReference>
<dbReference type="FunCoup" id="C4R7C8">
    <property type="interactions" value="631"/>
</dbReference>
<name>C4R7C8_KOMPG</name>
<dbReference type="EMBL" id="FN392322">
    <property type="protein sequence ID" value="CAY71503.1"/>
    <property type="molecule type" value="Genomic_DNA"/>
</dbReference>
<dbReference type="InParanoid" id="C4R7C8"/>
<dbReference type="SMR" id="C4R7C8"/>
<keyword evidence="3" id="KW-0539">Nucleus</keyword>
<feature type="compositionally biased region" description="Low complexity" evidence="4">
    <location>
        <begin position="107"/>
        <end position="121"/>
    </location>
</feature>
<feature type="compositionally biased region" description="Basic and acidic residues" evidence="4">
    <location>
        <begin position="122"/>
        <end position="133"/>
    </location>
</feature>
<feature type="region of interest" description="Disordered" evidence="4">
    <location>
        <begin position="295"/>
        <end position="401"/>
    </location>
</feature>
<dbReference type="PANTHER" id="PTHR18034:SF4">
    <property type="entry name" value="NUCLEOLAR MIF4G DOMAIN-CONTAINING PROTEIN 1"/>
    <property type="match status" value="1"/>
</dbReference>
<evidence type="ECO:0000313" key="7">
    <source>
        <dbReference type="Proteomes" id="UP000000314"/>
    </source>
</evidence>
<feature type="compositionally biased region" description="Acidic residues" evidence="4">
    <location>
        <begin position="210"/>
        <end position="253"/>
    </location>
</feature>
<dbReference type="InterPro" id="IPR050781">
    <property type="entry name" value="CWC22_splicing_factor"/>
</dbReference>